<protein>
    <submittedName>
        <fullName evidence="2">Uncharacterized protein</fullName>
    </submittedName>
</protein>
<feature type="compositionally biased region" description="Basic and acidic residues" evidence="1">
    <location>
        <begin position="11"/>
        <end position="23"/>
    </location>
</feature>
<dbReference type="AlphaFoldDB" id="A0A0H3BW04"/>
<dbReference type="Proteomes" id="UP000001039">
    <property type="component" value="Chromosome"/>
</dbReference>
<sequence length="109" mass="13101">MSIKNDWYGELQDRAEQDHQQRVDQDKQMLKVITDKKEERAEQIQRVLDAGAEEYLRRKKHQDTEMVNKIRERSEKQLNNDLGKLGIKSKKQIEEENAFRDFARKLTNK</sequence>
<reference evidence="2 3" key="1">
    <citation type="journal article" date="2008" name="J. Bacteriol.">
        <title>Genome sequence of a nephritogenic and highly transformable M49 strain of Streptococcus pyogenes.</title>
        <authorList>
            <person name="McShan W.M."/>
            <person name="Ferretti J.J."/>
            <person name="Karasawa T."/>
            <person name="Suvorov A.N."/>
            <person name="Lin S."/>
            <person name="Qin B."/>
            <person name="Jia H."/>
            <person name="Kenton S."/>
            <person name="Najar F."/>
            <person name="Wu H."/>
            <person name="Scott J."/>
            <person name="Roe B.A."/>
            <person name="Savic D.J."/>
        </authorList>
    </citation>
    <scope>NUCLEOTIDE SEQUENCE [LARGE SCALE GENOMIC DNA]</scope>
    <source>
        <strain evidence="2 3">NZ131</strain>
    </source>
</reference>
<dbReference type="EMBL" id="CP000829">
    <property type="protein sequence ID" value="ACI60693.1"/>
    <property type="molecule type" value="Genomic_DNA"/>
</dbReference>
<proteinExistence type="predicted"/>
<evidence type="ECO:0000313" key="3">
    <source>
        <dbReference type="Proteomes" id="UP000001039"/>
    </source>
</evidence>
<accession>A0A0H3BW04</accession>
<feature type="region of interest" description="Disordered" evidence="1">
    <location>
        <begin position="1"/>
        <end position="23"/>
    </location>
</feature>
<name>A0A0H3BW04_STRPZ</name>
<dbReference type="KEGG" id="soz:Spy49_0357c"/>
<dbReference type="HOGENOM" id="CLU_2182536_0_0_9"/>
<evidence type="ECO:0000313" key="2">
    <source>
        <dbReference type="EMBL" id="ACI60693.1"/>
    </source>
</evidence>
<organism evidence="2 3">
    <name type="scientific">Streptococcus pyogenes serotype M49 (strain NZ131)</name>
    <dbReference type="NCBI Taxonomy" id="471876"/>
    <lineage>
        <taxon>Bacteria</taxon>
        <taxon>Bacillati</taxon>
        <taxon>Bacillota</taxon>
        <taxon>Bacilli</taxon>
        <taxon>Lactobacillales</taxon>
        <taxon>Streptococcaceae</taxon>
        <taxon>Streptococcus</taxon>
    </lineage>
</organism>
<evidence type="ECO:0000256" key="1">
    <source>
        <dbReference type="SAM" id="MobiDB-lite"/>
    </source>
</evidence>
<gene>
    <name evidence="2" type="ordered locus">Spy49_0357c</name>
</gene>